<evidence type="ECO:0000313" key="1">
    <source>
        <dbReference type="EMBL" id="KAF4038146.1"/>
    </source>
</evidence>
<reference evidence="1" key="1">
    <citation type="submission" date="2020-04" db="EMBL/GenBank/DDBJ databases">
        <title>Hybrid Assembly of Korean Phytophthora infestans isolates.</title>
        <authorList>
            <person name="Prokchorchik M."/>
            <person name="Lee Y."/>
            <person name="Seo J."/>
            <person name="Cho J.-H."/>
            <person name="Park Y.-E."/>
            <person name="Jang D.-C."/>
            <person name="Im J.-S."/>
            <person name="Choi J.-G."/>
            <person name="Park H.-J."/>
            <person name="Lee G.-B."/>
            <person name="Lee Y.-G."/>
            <person name="Hong S.-Y."/>
            <person name="Cho K."/>
            <person name="Sohn K.H."/>
        </authorList>
    </citation>
    <scope>NUCLEOTIDE SEQUENCE</scope>
    <source>
        <strain evidence="1">KR_1_A1</strain>
    </source>
</reference>
<gene>
    <name evidence="1" type="ORF">GN244_ATG09731</name>
</gene>
<evidence type="ECO:0000313" key="2">
    <source>
        <dbReference type="Proteomes" id="UP000602510"/>
    </source>
</evidence>
<proteinExistence type="predicted"/>
<name>A0A833SAE8_PHYIN</name>
<dbReference type="EMBL" id="WSZM01000214">
    <property type="protein sequence ID" value="KAF4038146.1"/>
    <property type="molecule type" value="Genomic_DNA"/>
</dbReference>
<keyword evidence="2" id="KW-1185">Reference proteome</keyword>
<dbReference type="Proteomes" id="UP000602510">
    <property type="component" value="Unassembled WGS sequence"/>
</dbReference>
<comment type="caution">
    <text evidence="1">The sequence shown here is derived from an EMBL/GenBank/DDBJ whole genome shotgun (WGS) entry which is preliminary data.</text>
</comment>
<accession>A0A833SAE8</accession>
<protein>
    <submittedName>
        <fullName evidence="1">Uncharacterized protein</fullName>
    </submittedName>
</protein>
<organism evidence="1 2">
    <name type="scientific">Phytophthora infestans</name>
    <name type="common">Potato late blight agent</name>
    <name type="synonym">Botrytis infestans</name>
    <dbReference type="NCBI Taxonomy" id="4787"/>
    <lineage>
        <taxon>Eukaryota</taxon>
        <taxon>Sar</taxon>
        <taxon>Stramenopiles</taxon>
        <taxon>Oomycota</taxon>
        <taxon>Peronosporomycetes</taxon>
        <taxon>Peronosporales</taxon>
        <taxon>Peronosporaceae</taxon>
        <taxon>Phytophthora</taxon>
    </lineage>
</organism>
<sequence length="60" mass="6527">MTPDVTDGAVFGVDALIESLVLQSRCYDAIDLGPLRMEDGPEDSLIVTIKCQLTITKNML</sequence>
<dbReference type="AlphaFoldDB" id="A0A833SAE8"/>